<evidence type="ECO:0000313" key="2">
    <source>
        <dbReference type="EMBL" id="MFC4071838.1"/>
    </source>
</evidence>
<evidence type="ECO:0000313" key="3">
    <source>
        <dbReference type="Proteomes" id="UP001595867"/>
    </source>
</evidence>
<feature type="signal peptide" evidence="1">
    <location>
        <begin position="1"/>
        <end position="20"/>
    </location>
</feature>
<evidence type="ECO:0000256" key="1">
    <source>
        <dbReference type="SAM" id="SignalP"/>
    </source>
</evidence>
<keyword evidence="1" id="KW-0732">Signal</keyword>
<protein>
    <recommendedName>
        <fullName evidence="4">Lipoprotein</fullName>
    </recommendedName>
</protein>
<dbReference type="PROSITE" id="PS51257">
    <property type="entry name" value="PROKAR_LIPOPROTEIN"/>
    <property type="match status" value="1"/>
</dbReference>
<organism evidence="2 3">
    <name type="scientific">Actinoplanes subglobosus</name>
    <dbReference type="NCBI Taxonomy" id="1547892"/>
    <lineage>
        <taxon>Bacteria</taxon>
        <taxon>Bacillati</taxon>
        <taxon>Actinomycetota</taxon>
        <taxon>Actinomycetes</taxon>
        <taxon>Micromonosporales</taxon>
        <taxon>Micromonosporaceae</taxon>
        <taxon>Actinoplanes</taxon>
    </lineage>
</organism>
<reference evidence="3" key="1">
    <citation type="journal article" date="2019" name="Int. J. Syst. Evol. Microbiol.">
        <title>The Global Catalogue of Microorganisms (GCM) 10K type strain sequencing project: providing services to taxonomists for standard genome sequencing and annotation.</title>
        <authorList>
            <consortium name="The Broad Institute Genomics Platform"/>
            <consortium name="The Broad Institute Genome Sequencing Center for Infectious Disease"/>
            <person name="Wu L."/>
            <person name="Ma J."/>
        </authorList>
    </citation>
    <scope>NUCLEOTIDE SEQUENCE [LARGE SCALE GENOMIC DNA]</scope>
    <source>
        <strain evidence="3">TBRC 5832</strain>
    </source>
</reference>
<sequence length="173" mass="17459">MKRTFVVAAVAVGLSLTGCAAQDAPALPAASAAPGADAPAAAAMSVEKAGETYAKLSAASNAAREKWMSAPAPTSANLARHKKLAAGAAKATTAFSKGLRKNHWPTDVQPIIDALDEHLQKRAAAYRKASEADTVADYLVAAGKVPVTSSLTGQVREALGLPESAVVEGVSPG</sequence>
<keyword evidence="3" id="KW-1185">Reference proteome</keyword>
<dbReference type="Proteomes" id="UP001595867">
    <property type="component" value="Unassembled WGS sequence"/>
</dbReference>
<feature type="chain" id="PRO_5046084774" description="Lipoprotein" evidence="1">
    <location>
        <begin position="21"/>
        <end position="173"/>
    </location>
</feature>
<name>A0ABV8J5F0_9ACTN</name>
<evidence type="ECO:0008006" key="4">
    <source>
        <dbReference type="Google" id="ProtNLM"/>
    </source>
</evidence>
<comment type="caution">
    <text evidence="2">The sequence shown here is derived from an EMBL/GenBank/DDBJ whole genome shotgun (WGS) entry which is preliminary data.</text>
</comment>
<proteinExistence type="predicted"/>
<accession>A0ABV8J5F0</accession>
<dbReference type="RefSeq" id="WP_378072715.1">
    <property type="nucleotide sequence ID" value="NZ_JBHSBL010000029.1"/>
</dbReference>
<gene>
    <name evidence="2" type="ORF">ACFO0C_43455</name>
</gene>
<dbReference type="EMBL" id="JBHSBL010000029">
    <property type="protein sequence ID" value="MFC4071838.1"/>
    <property type="molecule type" value="Genomic_DNA"/>
</dbReference>